<name>A0ABR1HM40_9HYPO</name>
<accession>A0ABR1HM40</accession>
<proteinExistence type="predicted"/>
<sequence length="295" mass="33594">MIARDSRPFTGFHFSSRVSFSEETLETQFREGKRYCHFNESLSFGCHAECLAFSTLSQTPIASLFPVTEYSYEPPISEEHRRWKHILHVVSCSLYKEYGKTLPVEVCQMIAADLVPEYTVMTLPVIRGDATCTVDVSKDVWVTYVEIQGINYVNTMSNRPSPGAQLVWNATPIPLDGFFYVLEDHLGIRRVTSGVGTPLCGERDKSTRWRTIPFWSKQDVQFRSDASLGTLLVGVNVLFISMLRLNEDLQFYDEIDAYHKNPMWSYLPINPGESVTEIWLRRGGSPNEVALADEL</sequence>
<keyword evidence="2" id="KW-1185">Reference proteome</keyword>
<dbReference type="Proteomes" id="UP001498421">
    <property type="component" value="Unassembled WGS sequence"/>
</dbReference>
<protein>
    <submittedName>
        <fullName evidence="1">Uncharacterized protein</fullName>
    </submittedName>
</protein>
<organism evidence="1 2">
    <name type="scientific">Neonectria magnoliae</name>
    <dbReference type="NCBI Taxonomy" id="2732573"/>
    <lineage>
        <taxon>Eukaryota</taxon>
        <taxon>Fungi</taxon>
        <taxon>Dikarya</taxon>
        <taxon>Ascomycota</taxon>
        <taxon>Pezizomycotina</taxon>
        <taxon>Sordariomycetes</taxon>
        <taxon>Hypocreomycetidae</taxon>
        <taxon>Hypocreales</taxon>
        <taxon>Nectriaceae</taxon>
        <taxon>Neonectria</taxon>
    </lineage>
</organism>
<evidence type="ECO:0000313" key="2">
    <source>
        <dbReference type="Proteomes" id="UP001498421"/>
    </source>
</evidence>
<comment type="caution">
    <text evidence="1">The sequence shown here is derived from an EMBL/GenBank/DDBJ whole genome shotgun (WGS) entry which is preliminary data.</text>
</comment>
<reference evidence="1 2" key="1">
    <citation type="journal article" date="2025" name="Microbiol. Resour. Announc.">
        <title>Draft genome sequences for Neonectria magnoliae and Neonectria punicea, canker pathogens of Liriodendron tulipifera and Acer saccharum in West Virginia.</title>
        <authorList>
            <person name="Petronek H.M."/>
            <person name="Kasson M.T."/>
            <person name="Metheny A.M."/>
            <person name="Stauder C.M."/>
            <person name="Lovett B."/>
            <person name="Lynch S.C."/>
            <person name="Garnas J.R."/>
            <person name="Kasson L.R."/>
            <person name="Stajich J.E."/>
        </authorList>
    </citation>
    <scope>NUCLEOTIDE SEQUENCE [LARGE SCALE GENOMIC DNA]</scope>
    <source>
        <strain evidence="1 2">NRRL 64651</strain>
    </source>
</reference>
<dbReference type="EMBL" id="JAZAVK010000111">
    <property type="protein sequence ID" value="KAK7422273.1"/>
    <property type="molecule type" value="Genomic_DNA"/>
</dbReference>
<gene>
    <name evidence="1" type="ORF">QQZ08_009579</name>
</gene>
<evidence type="ECO:0000313" key="1">
    <source>
        <dbReference type="EMBL" id="KAK7422273.1"/>
    </source>
</evidence>